<dbReference type="Proteomes" id="UP001159364">
    <property type="component" value="Linkage Group LG08"/>
</dbReference>
<protein>
    <submittedName>
        <fullName evidence="1">Uncharacterized protein</fullName>
    </submittedName>
</protein>
<comment type="caution">
    <text evidence="1">The sequence shown here is derived from an EMBL/GenBank/DDBJ whole genome shotgun (WGS) entry which is preliminary data.</text>
</comment>
<keyword evidence="2" id="KW-1185">Reference proteome</keyword>
<dbReference type="EMBL" id="JAIWQS010000008">
    <property type="protein sequence ID" value="KAJ8899291.1"/>
    <property type="molecule type" value="Genomic_DNA"/>
</dbReference>
<name>A0AAV8UEN7_9ROSI</name>
<accession>A0AAV8UEN7</accession>
<organism evidence="1 2">
    <name type="scientific">Erythroxylum novogranatense</name>
    <dbReference type="NCBI Taxonomy" id="1862640"/>
    <lineage>
        <taxon>Eukaryota</taxon>
        <taxon>Viridiplantae</taxon>
        <taxon>Streptophyta</taxon>
        <taxon>Embryophyta</taxon>
        <taxon>Tracheophyta</taxon>
        <taxon>Spermatophyta</taxon>
        <taxon>Magnoliopsida</taxon>
        <taxon>eudicotyledons</taxon>
        <taxon>Gunneridae</taxon>
        <taxon>Pentapetalae</taxon>
        <taxon>rosids</taxon>
        <taxon>fabids</taxon>
        <taxon>Malpighiales</taxon>
        <taxon>Erythroxylaceae</taxon>
        <taxon>Erythroxylum</taxon>
    </lineage>
</organism>
<reference evidence="1 2" key="1">
    <citation type="submission" date="2021-09" db="EMBL/GenBank/DDBJ databases">
        <title>Genomic insights and catalytic innovation underlie evolution of tropane alkaloids biosynthesis.</title>
        <authorList>
            <person name="Wang Y.-J."/>
            <person name="Tian T."/>
            <person name="Huang J.-P."/>
            <person name="Huang S.-X."/>
        </authorList>
    </citation>
    <scope>NUCLEOTIDE SEQUENCE [LARGE SCALE GENOMIC DNA]</scope>
    <source>
        <strain evidence="1">KIB-2018</strain>
        <tissue evidence="1">Leaf</tissue>
    </source>
</reference>
<gene>
    <name evidence="1" type="ORF">K2173_018265</name>
</gene>
<proteinExistence type="predicted"/>
<evidence type="ECO:0000313" key="1">
    <source>
        <dbReference type="EMBL" id="KAJ8899291.1"/>
    </source>
</evidence>
<evidence type="ECO:0000313" key="2">
    <source>
        <dbReference type="Proteomes" id="UP001159364"/>
    </source>
</evidence>
<sequence>MTLQLQSGDSTDRQEGVVVSQVEREGIELAATQVGNLSYSNEKSEARACEAPSEASSSTQPQGASEKCLNVFGFLRGRDPRGIILPRRHQDLLETWDFVSMFHKSYLINYWTTTAVHEEQFTRTASCKDGVQNSKCMHV</sequence>
<dbReference type="AlphaFoldDB" id="A0AAV8UEN7"/>